<accession>A0AA38X4S2</accession>
<protein>
    <recommendedName>
        <fullName evidence="5">Cell wall protein</fullName>
    </recommendedName>
</protein>
<evidence type="ECO:0008006" key="5">
    <source>
        <dbReference type="Google" id="ProtNLM"/>
    </source>
</evidence>
<dbReference type="Proteomes" id="UP001172673">
    <property type="component" value="Unassembled WGS sequence"/>
</dbReference>
<feature type="chain" id="PRO_5041401040" description="Cell wall protein" evidence="2">
    <location>
        <begin position="21"/>
        <end position="420"/>
    </location>
</feature>
<dbReference type="AlphaFoldDB" id="A0AA38X4S2"/>
<dbReference type="EMBL" id="JAPDRK010000013">
    <property type="protein sequence ID" value="KAJ9606822.1"/>
    <property type="molecule type" value="Genomic_DNA"/>
</dbReference>
<sequence>MKPVICISLLLAAGVEFASARPANLQVRRSHGDTKSRSRREVPQEHSHEKFITIVNTNLKLDNPDNILDAVFGLLGNAAGSAGQGDITDTDCLQQATADQAFTNAKSAGDVDGMTAALIYRALERNTGSVGLASVLCTSITPVNPEIAAISQHQDPASDNAASINKDIVLTLAVQIANIGGNPLDALESGTFAPGEIGDPTGAGNTCDVEDDPVGCIFTQNLLVEDASEDEVNEAVAASATATADAGNASATEAAAETECTEPDAAAASTTAAESQVAVATAATAATTTTSSAKKEAATSTTAAAVATQTAGVDKTADNGAGATAGSSNLDLGACDNPTIIFADNLDGRKETSFAPADEGTFTHGSALNIKVITDFICGQLGSKCQASEKAVTACNQGASAAQGETGQAAADAFNQALGF</sequence>
<feature type="compositionally biased region" description="Basic and acidic residues" evidence="1">
    <location>
        <begin position="30"/>
        <end position="46"/>
    </location>
</feature>
<reference evidence="3" key="1">
    <citation type="submission" date="2022-10" db="EMBL/GenBank/DDBJ databases">
        <title>Culturing micro-colonial fungi from biological soil crusts in the Mojave desert and describing Neophaeococcomyces mojavensis, and introducing the new genera and species Taxawa tesnikishii.</title>
        <authorList>
            <person name="Kurbessoian T."/>
            <person name="Stajich J.E."/>
        </authorList>
    </citation>
    <scope>NUCLEOTIDE SEQUENCE</scope>
    <source>
        <strain evidence="3">TK_41</strain>
    </source>
</reference>
<comment type="caution">
    <text evidence="3">The sequence shown here is derived from an EMBL/GenBank/DDBJ whole genome shotgun (WGS) entry which is preliminary data.</text>
</comment>
<evidence type="ECO:0000256" key="2">
    <source>
        <dbReference type="SAM" id="SignalP"/>
    </source>
</evidence>
<gene>
    <name evidence="3" type="ORF">H2200_008832</name>
</gene>
<name>A0AA38X4S2_9EURO</name>
<proteinExistence type="predicted"/>
<organism evidence="3 4">
    <name type="scientific">Cladophialophora chaetospira</name>
    <dbReference type="NCBI Taxonomy" id="386627"/>
    <lineage>
        <taxon>Eukaryota</taxon>
        <taxon>Fungi</taxon>
        <taxon>Dikarya</taxon>
        <taxon>Ascomycota</taxon>
        <taxon>Pezizomycotina</taxon>
        <taxon>Eurotiomycetes</taxon>
        <taxon>Chaetothyriomycetidae</taxon>
        <taxon>Chaetothyriales</taxon>
        <taxon>Herpotrichiellaceae</taxon>
        <taxon>Cladophialophora</taxon>
    </lineage>
</organism>
<keyword evidence="4" id="KW-1185">Reference proteome</keyword>
<keyword evidence="2" id="KW-0732">Signal</keyword>
<evidence type="ECO:0000313" key="3">
    <source>
        <dbReference type="EMBL" id="KAJ9606822.1"/>
    </source>
</evidence>
<evidence type="ECO:0000313" key="4">
    <source>
        <dbReference type="Proteomes" id="UP001172673"/>
    </source>
</evidence>
<feature type="region of interest" description="Disordered" evidence="1">
    <location>
        <begin position="243"/>
        <end position="271"/>
    </location>
</feature>
<feature type="signal peptide" evidence="2">
    <location>
        <begin position="1"/>
        <end position="20"/>
    </location>
</feature>
<feature type="region of interest" description="Disordered" evidence="1">
    <location>
        <begin position="26"/>
        <end position="46"/>
    </location>
</feature>
<evidence type="ECO:0000256" key="1">
    <source>
        <dbReference type="SAM" id="MobiDB-lite"/>
    </source>
</evidence>